<dbReference type="SUPFAM" id="SSF51735">
    <property type="entry name" value="NAD(P)-binding Rossmann-fold domains"/>
    <property type="match status" value="1"/>
</dbReference>
<dbReference type="PRINTS" id="PR00081">
    <property type="entry name" value="GDHRDH"/>
</dbReference>
<dbReference type="GO" id="GO:0019433">
    <property type="term" value="P:triglyceride catabolic process"/>
    <property type="evidence" value="ECO:0007669"/>
    <property type="project" value="TreeGrafter"/>
</dbReference>
<sequence length="265" mass="29200">MALDLLRRGWKVFASSVNVDDMENLRVSGCQVLALDVTNIEDIEAAAASIGDRLDLLINNAAVEGLGPLLDTDIDRLSIMYRTNVFGPLQIIQALSNPLIKYRGTVVNIGSVGVSGLPFHGAYASSKAALQVISDVLRRETVPLGVNIITVELGMVMTAMLRAEDPFPVSLPEGQRLPYYSKWYSHLAARYRSDIEKRYNEAMPASEAARQIVDAVVAGLAGKIWAGSMAWFFRWIWPLLSVRRQDSINSSLLHLDMLSEPPRTS</sequence>
<keyword evidence="2" id="KW-0560">Oxidoreductase</keyword>
<dbReference type="AlphaFoldDB" id="A0A9P4J610"/>
<comment type="similarity">
    <text evidence="1 3">Belongs to the short-chain dehydrogenases/reductases (SDR) family.</text>
</comment>
<evidence type="ECO:0000256" key="1">
    <source>
        <dbReference type="ARBA" id="ARBA00006484"/>
    </source>
</evidence>
<keyword evidence="5" id="KW-1185">Reference proteome</keyword>
<dbReference type="PRINTS" id="PR00080">
    <property type="entry name" value="SDRFAMILY"/>
</dbReference>
<dbReference type="InterPro" id="IPR036291">
    <property type="entry name" value="NAD(P)-bd_dom_sf"/>
</dbReference>
<dbReference type="InterPro" id="IPR002347">
    <property type="entry name" value="SDR_fam"/>
</dbReference>
<comment type="caution">
    <text evidence="4">The sequence shown here is derived from an EMBL/GenBank/DDBJ whole genome shotgun (WGS) entry which is preliminary data.</text>
</comment>
<dbReference type="GO" id="GO:0005811">
    <property type="term" value="C:lipid droplet"/>
    <property type="evidence" value="ECO:0007669"/>
    <property type="project" value="TreeGrafter"/>
</dbReference>
<dbReference type="Gene3D" id="3.40.50.720">
    <property type="entry name" value="NAD(P)-binding Rossmann-like Domain"/>
    <property type="match status" value="1"/>
</dbReference>
<dbReference type="GO" id="GO:0006654">
    <property type="term" value="P:phosphatidic acid biosynthetic process"/>
    <property type="evidence" value="ECO:0007669"/>
    <property type="project" value="TreeGrafter"/>
</dbReference>
<protein>
    <submittedName>
        <fullName evidence="4">NAD(P)-binding protein</fullName>
    </submittedName>
</protein>
<name>A0A9P4J610_9PEZI</name>
<dbReference type="EMBL" id="ML996083">
    <property type="protein sequence ID" value="KAF2155484.1"/>
    <property type="molecule type" value="Genomic_DNA"/>
</dbReference>
<evidence type="ECO:0000256" key="3">
    <source>
        <dbReference type="RuleBase" id="RU000363"/>
    </source>
</evidence>
<dbReference type="PANTHER" id="PTHR44169">
    <property type="entry name" value="NADPH-DEPENDENT 1-ACYLDIHYDROXYACETONE PHOSPHATE REDUCTASE"/>
    <property type="match status" value="1"/>
</dbReference>
<evidence type="ECO:0000313" key="5">
    <source>
        <dbReference type="Proteomes" id="UP000799439"/>
    </source>
</evidence>
<dbReference type="Proteomes" id="UP000799439">
    <property type="component" value="Unassembled WGS sequence"/>
</dbReference>
<evidence type="ECO:0000256" key="2">
    <source>
        <dbReference type="ARBA" id="ARBA00023002"/>
    </source>
</evidence>
<gene>
    <name evidence="4" type="ORF">K461DRAFT_319878</name>
</gene>
<dbReference type="GO" id="GO:0000140">
    <property type="term" value="F:acylglycerone-phosphate reductase (NADP+) activity"/>
    <property type="evidence" value="ECO:0007669"/>
    <property type="project" value="TreeGrafter"/>
</dbReference>
<dbReference type="PANTHER" id="PTHR44169:SF6">
    <property type="entry name" value="NADPH-DEPENDENT 1-ACYLDIHYDROXYACETONE PHOSPHATE REDUCTASE"/>
    <property type="match status" value="1"/>
</dbReference>
<dbReference type="GO" id="GO:0005783">
    <property type="term" value="C:endoplasmic reticulum"/>
    <property type="evidence" value="ECO:0007669"/>
    <property type="project" value="TreeGrafter"/>
</dbReference>
<proteinExistence type="inferred from homology"/>
<dbReference type="Pfam" id="PF00106">
    <property type="entry name" value="adh_short"/>
    <property type="match status" value="1"/>
</dbReference>
<organism evidence="4 5">
    <name type="scientific">Myriangium duriaei CBS 260.36</name>
    <dbReference type="NCBI Taxonomy" id="1168546"/>
    <lineage>
        <taxon>Eukaryota</taxon>
        <taxon>Fungi</taxon>
        <taxon>Dikarya</taxon>
        <taxon>Ascomycota</taxon>
        <taxon>Pezizomycotina</taxon>
        <taxon>Dothideomycetes</taxon>
        <taxon>Dothideomycetidae</taxon>
        <taxon>Myriangiales</taxon>
        <taxon>Myriangiaceae</taxon>
        <taxon>Myriangium</taxon>
    </lineage>
</organism>
<dbReference type="OrthoDB" id="2102561at2759"/>
<accession>A0A9P4J610</accession>
<reference evidence="4" key="1">
    <citation type="journal article" date="2020" name="Stud. Mycol.">
        <title>101 Dothideomycetes genomes: a test case for predicting lifestyles and emergence of pathogens.</title>
        <authorList>
            <person name="Haridas S."/>
            <person name="Albert R."/>
            <person name="Binder M."/>
            <person name="Bloem J."/>
            <person name="Labutti K."/>
            <person name="Salamov A."/>
            <person name="Andreopoulos B."/>
            <person name="Baker S."/>
            <person name="Barry K."/>
            <person name="Bills G."/>
            <person name="Bluhm B."/>
            <person name="Cannon C."/>
            <person name="Castanera R."/>
            <person name="Culley D."/>
            <person name="Daum C."/>
            <person name="Ezra D."/>
            <person name="Gonzalez J."/>
            <person name="Henrissat B."/>
            <person name="Kuo A."/>
            <person name="Liang C."/>
            <person name="Lipzen A."/>
            <person name="Lutzoni F."/>
            <person name="Magnuson J."/>
            <person name="Mondo S."/>
            <person name="Nolan M."/>
            <person name="Ohm R."/>
            <person name="Pangilinan J."/>
            <person name="Park H.-J."/>
            <person name="Ramirez L."/>
            <person name="Alfaro M."/>
            <person name="Sun H."/>
            <person name="Tritt A."/>
            <person name="Yoshinaga Y."/>
            <person name="Zwiers L.-H."/>
            <person name="Turgeon B."/>
            <person name="Goodwin S."/>
            <person name="Spatafora J."/>
            <person name="Crous P."/>
            <person name="Grigoriev I."/>
        </authorList>
    </citation>
    <scope>NUCLEOTIDE SEQUENCE</scope>
    <source>
        <strain evidence="4">CBS 260.36</strain>
    </source>
</reference>
<dbReference type="GO" id="GO:0004806">
    <property type="term" value="F:triacylglycerol lipase activity"/>
    <property type="evidence" value="ECO:0007669"/>
    <property type="project" value="TreeGrafter"/>
</dbReference>
<evidence type="ECO:0000313" key="4">
    <source>
        <dbReference type="EMBL" id="KAF2155484.1"/>
    </source>
</evidence>